<evidence type="ECO:0000256" key="5">
    <source>
        <dbReference type="PIRSR" id="PIRSR606710-2"/>
    </source>
</evidence>
<reference evidence="6 7" key="1">
    <citation type="submission" date="2019-02" db="EMBL/GenBank/DDBJ databases">
        <title>Deep-cultivation of Planctomycetes and their phenomic and genomic characterization uncovers novel biology.</title>
        <authorList>
            <person name="Wiegand S."/>
            <person name="Jogler M."/>
            <person name="Boedeker C."/>
            <person name="Pinto D."/>
            <person name="Vollmers J."/>
            <person name="Rivas-Marin E."/>
            <person name="Kohn T."/>
            <person name="Peeters S.H."/>
            <person name="Heuer A."/>
            <person name="Rast P."/>
            <person name="Oberbeckmann S."/>
            <person name="Bunk B."/>
            <person name="Jeske O."/>
            <person name="Meyerdierks A."/>
            <person name="Storesund J.E."/>
            <person name="Kallscheuer N."/>
            <person name="Luecker S."/>
            <person name="Lage O.M."/>
            <person name="Pohl T."/>
            <person name="Merkel B.J."/>
            <person name="Hornburger P."/>
            <person name="Mueller R.-W."/>
            <person name="Bruemmer F."/>
            <person name="Labrenz M."/>
            <person name="Spormann A.M."/>
            <person name="Op Den Camp H."/>
            <person name="Overmann J."/>
            <person name="Amann R."/>
            <person name="Jetten M.S.M."/>
            <person name="Mascher T."/>
            <person name="Medema M.H."/>
            <person name="Devos D.P."/>
            <person name="Kaster A.-K."/>
            <person name="Ovreas L."/>
            <person name="Rohde M."/>
            <person name="Galperin M.Y."/>
            <person name="Jogler C."/>
        </authorList>
    </citation>
    <scope>NUCLEOTIDE SEQUENCE [LARGE SCALE GENOMIC DNA]</scope>
    <source>
        <strain evidence="6 7">Enr8</strain>
    </source>
</reference>
<dbReference type="SUPFAM" id="SSF75005">
    <property type="entry name" value="Arabinanase/levansucrase/invertase"/>
    <property type="match status" value="1"/>
</dbReference>
<feature type="site" description="Important for catalytic activity, responsible for pKa modulation of the active site Glu and correct orientation of both the proton donor and substrate" evidence="5">
    <location>
        <position position="43"/>
    </location>
</feature>
<dbReference type="OrthoDB" id="9762066at2"/>
<dbReference type="CDD" id="cd08998">
    <property type="entry name" value="GH43_Arb43a-like"/>
    <property type="match status" value="1"/>
</dbReference>
<dbReference type="GO" id="GO:0005975">
    <property type="term" value="P:carbohydrate metabolic process"/>
    <property type="evidence" value="ECO:0007669"/>
    <property type="project" value="InterPro"/>
</dbReference>
<name>A0A5C5V8J1_9BACT</name>
<dbReference type="Pfam" id="PF04616">
    <property type="entry name" value="Glyco_hydro_43"/>
    <property type="match status" value="1"/>
</dbReference>
<keyword evidence="4 6" id="KW-0326">Glycosidase</keyword>
<dbReference type="Gene3D" id="2.115.10.20">
    <property type="entry name" value="Glycosyl hydrolase domain, family 43"/>
    <property type="match status" value="1"/>
</dbReference>
<evidence type="ECO:0000256" key="3">
    <source>
        <dbReference type="ARBA" id="ARBA00022801"/>
    </source>
</evidence>
<evidence type="ECO:0000256" key="4">
    <source>
        <dbReference type="ARBA" id="ARBA00023295"/>
    </source>
</evidence>
<dbReference type="GO" id="GO:0046558">
    <property type="term" value="F:arabinan endo-1,5-alpha-L-arabinosidase activity"/>
    <property type="evidence" value="ECO:0007669"/>
    <property type="project" value="UniProtKB-EC"/>
</dbReference>
<dbReference type="InterPro" id="IPR006710">
    <property type="entry name" value="Glyco_hydro_43"/>
</dbReference>
<gene>
    <name evidence="6" type="primary">abnB</name>
    <name evidence="6" type="ORF">Enr8_20140</name>
</gene>
<comment type="caution">
    <text evidence="6">The sequence shown here is derived from an EMBL/GenBank/DDBJ whole genome shotgun (WGS) entry which is preliminary data.</text>
</comment>
<evidence type="ECO:0000256" key="1">
    <source>
        <dbReference type="ARBA" id="ARBA00004834"/>
    </source>
</evidence>
<evidence type="ECO:0000313" key="7">
    <source>
        <dbReference type="Proteomes" id="UP000318878"/>
    </source>
</evidence>
<sequence>MSSVSAIALASNPTLDPDDPHYRWTDEGIVVRSHRGDNFNAIDPAVIRTDDGQLWMTFGSFWSGIQLIQLDPQTGLRLDGDKTMRTIASTKEIEAPHLYQHDGWYYLRVNWGKCCRGVESTYNIRVGRSRTITSPYLDQEGVDLAQGGGTLLLETNAPFIGPGHANILEQGDDYISSAATFTTAHSGNDRCWRSRSWCGARVVGQR</sequence>
<organism evidence="6 7">
    <name type="scientific">Blastopirellula retiformator</name>
    <dbReference type="NCBI Taxonomy" id="2527970"/>
    <lineage>
        <taxon>Bacteria</taxon>
        <taxon>Pseudomonadati</taxon>
        <taxon>Planctomycetota</taxon>
        <taxon>Planctomycetia</taxon>
        <taxon>Pirellulales</taxon>
        <taxon>Pirellulaceae</taxon>
        <taxon>Blastopirellula</taxon>
    </lineage>
</organism>
<dbReference type="PANTHER" id="PTHR43301">
    <property type="entry name" value="ARABINAN ENDO-1,5-ALPHA-L-ARABINOSIDASE"/>
    <property type="match status" value="1"/>
</dbReference>
<dbReference type="InterPro" id="IPR023296">
    <property type="entry name" value="Glyco_hydro_beta-prop_sf"/>
</dbReference>
<keyword evidence="3 6" id="KW-0378">Hydrolase</keyword>
<dbReference type="Proteomes" id="UP000318878">
    <property type="component" value="Unassembled WGS sequence"/>
</dbReference>
<dbReference type="EC" id="3.2.1.99" evidence="6"/>
<dbReference type="InterPro" id="IPR050727">
    <property type="entry name" value="GH43_arabinanases"/>
</dbReference>
<proteinExistence type="inferred from homology"/>
<keyword evidence="7" id="KW-1185">Reference proteome</keyword>
<protein>
    <submittedName>
        <fullName evidence="6">Intracellular endo-alpha-(1-&gt;5)-L-arabinanase</fullName>
        <ecNumber evidence="6">3.2.1.99</ecNumber>
    </submittedName>
</protein>
<dbReference type="AlphaFoldDB" id="A0A5C5V8J1"/>
<accession>A0A5C5V8J1</accession>
<dbReference type="PANTHER" id="PTHR43301:SF3">
    <property type="entry name" value="ARABINAN ENDO-1,5-ALPHA-L-ARABINOSIDASE A-RELATED"/>
    <property type="match status" value="1"/>
</dbReference>
<dbReference type="RefSeq" id="WP_146430976.1">
    <property type="nucleotide sequence ID" value="NZ_SJPF01000002.1"/>
</dbReference>
<evidence type="ECO:0000313" key="6">
    <source>
        <dbReference type="EMBL" id="TWT34601.1"/>
    </source>
</evidence>
<comment type="pathway">
    <text evidence="1">Glycan metabolism; L-arabinan degradation.</text>
</comment>
<dbReference type="EMBL" id="SJPF01000002">
    <property type="protein sequence ID" value="TWT34601.1"/>
    <property type="molecule type" value="Genomic_DNA"/>
</dbReference>
<comment type="similarity">
    <text evidence="2">Belongs to the glycosyl hydrolase 43 family.</text>
</comment>
<evidence type="ECO:0000256" key="2">
    <source>
        <dbReference type="ARBA" id="ARBA00009865"/>
    </source>
</evidence>